<keyword evidence="1" id="KW-1133">Transmembrane helix</keyword>
<evidence type="ECO:0000313" key="3">
    <source>
        <dbReference type="Proteomes" id="UP000029669"/>
    </source>
</evidence>
<protein>
    <submittedName>
        <fullName evidence="2">Uncharacterized protein</fullName>
    </submittedName>
</protein>
<dbReference type="EMBL" id="CP009170">
    <property type="protein sequence ID" value="AIS51943.1"/>
    <property type="molecule type" value="Genomic_DNA"/>
</dbReference>
<keyword evidence="3" id="KW-1185">Reference proteome</keyword>
<dbReference type="KEGG" id="tki:TKV_c07600"/>
<feature type="transmembrane region" description="Helical" evidence="1">
    <location>
        <begin position="35"/>
        <end position="51"/>
    </location>
</feature>
<dbReference type="AlphaFoldDB" id="A0A097AQ58"/>
<feature type="transmembrane region" description="Helical" evidence="1">
    <location>
        <begin position="12"/>
        <end position="29"/>
    </location>
</feature>
<dbReference type="Proteomes" id="UP000029669">
    <property type="component" value="Chromosome"/>
</dbReference>
<evidence type="ECO:0000313" key="2">
    <source>
        <dbReference type="EMBL" id="AIS51943.1"/>
    </source>
</evidence>
<accession>A0A097AQ58</accession>
<keyword evidence="1" id="KW-0472">Membrane</keyword>
<reference evidence="3" key="1">
    <citation type="journal article" date="2015" name="Genome Announc.">
        <title>Whole-Genome Sequences of 80 Environmental and Clinical Isolates of Burkholderia pseudomallei.</title>
        <authorList>
            <person name="Johnson S.L."/>
            <person name="Baker A.L."/>
            <person name="Chain P.S."/>
            <person name="Currie B.J."/>
            <person name="Daligault H.E."/>
            <person name="Davenport K.W."/>
            <person name="Davis C.B."/>
            <person name="Inglis T.J."/>
            <person name="Kaestli M."/>
            <person name="Koren S."/>
            <person name="Mayo M."/>
            <person name="Merritt A.J."/>
            <person name="Price E.P."/>
            <person name="Sarovich D.S."/>
            <person name="Warner J."/>
            <person name="Rosovitz M.J."/>
        </authorList>
    </citation>
    <scope>NUCLEOTIDE SEQUENCE [LARGE SCALE GENOMIC DNA]</scope>
    <source>
        <strain evidence="3">DSM 2030</strain>
    </source>
</reference>
<proteinExistence type="predicted"/>
<name>A0A097AQ58_THEKI</name>
<gene>
    <name evidence="2" type="ORF">TKV_c07600</name>
</gene>
<feature type="transmembrane region" description="Helical" evidence="1">
    <location>
        <begin position="63"/>
        <end position="84"/>
    </location>
</feature>
<keyword evidence="1" id="KW-0812">Transmembrane</keyword>
<sequence length="125" mass="14762">MLKLNKNNIFNIILLLVFILIIINIYKSILKKNDLFPYIVSLWILFASYVLRYKFKMKFSSTAGTIFASIINITHIMSYVFPVIFERYSFISTIYIILLSVSLFLIFYGSYIDFKNPPKKDFSQL</sequence>
<organism evidence="2 3">
    <name type="scientific">Thermoanaerobacter kivui</name>
    <name type="common">Acetogenium kivui</name>
    <dbReference type="NCBI Taxonomy" id="2325"/>
    <lineage>
        <taxon>Bacteria</taxon>
        <taxon>Bacillati</taxon>
        <taxon>Bacillota</taxon>
        <taxon>Clostridia</taxon>
        <taxon>Thermoanaerobacterales</taxon>
        <taxon>Thermoanaerobacteraceae</taxon>
        <taxon>Thermoanaerobacter</taxon>
    </lineage>
</organism>
<evidence type="ECO:0000256" key="1">
    <source>
        <dbReference type="SAM" id="Phobius"/>
    </source>
</evidence>
<dbReference type="HOGENOM" id="CLU_2048620_0_0_9"/>
<feature type="transmembrane region" description="Helical" evidence="1">
    <location>
        <begin position="90"/>
        <end position="111"/>
    </location>
</feature>